<evidence type="ECO:0000313" key="3">
    <source>
        <dbReference type="EMBL" id="PKW25282.1"/>
    </source>
</evidence>
<keyword evidence="4" id="KW-1185">Reference proteome</keyword>
<sequence length="320" mass="34124">MPVLTGQKIFLTGGAGFIGSTLAGTLLDDNEVVVFDNLTRNALTHQPFAHHPNLTLVQGDVCDAAAVHEAMTGATHVVHCAAIAGIDTVIKRPVDTMRVNVLGSANVLQAAADHGVSGRVVCFSTSEVFGQHGFRSAETDNTVTGAVGEARWTYAVGKLAEEHLALAHHQQDGLPVVVVRPFNVYGPGQVGEGAIRTFVQRALRGEPIEIHGDGTQIRAWCYVDDMIRGVHLALTHPAAVGESFNIGNQRAVVTIYGLANTIVRVLGSSSEITFARKGYADIELRVPAVGKARDMLGFEAEIDLEEGIRRTGEFYRTAAP</sequence>
<dbReference type="EMBL" id="PJNE01000001">
    <property type="protein sequence ID" value="PKW25282.1"/>
    <property type="molecule type" value="Genomic_DNA"/>
</dbReference>
<feature type="domain" description="NAD-dependent epimerase/dehydratase" evidence="2">
    <location>
        <begin position="9"/>
        <end position="247"/>
    </location>
</feature>
<dbReference type="InterPro" id="IPR036291">
    <property type="entry name" value="NAD(P)-bd_dom_sf"/>
</dbReference>
<protein>
    <submittedName>
        <fullName evidence="3">UDP-glucose 4-epimerase</fullName>
    </submittedName>
</protein>
<gene>
    <name evidence="3" type="ORF">ATL31_0068</name>
</gene>
<organism evidence="3 4">
    <name type="scientific">Phycicoccus duodecadis</name>
    <dbReference type="NCBI Taxonomy" id="173053"/>
    <lineage>
        <taxon>Bacteria</taxon>
        <taxon>Bacillati</taxon>
        <taxon>Actinomycetota</taxon>
        <taxon>Actinomycetes</taxon>
        <taxon>Micrococcales</taxon>
        <taxon>Intrasporangiaceae</taxon>
        <taxon>Phycicoccus</taxon>
    </lineage>
</organism>
<name>A0A2N3YEJ6_9MICO</name>
<evidence type="ECO:0000313" key="4">
    <source>
        <dbReference type="Proteomes" id="UP000233781"/>
    </source>
</evidence>
<dbReference type="InterPro" id="IPR001509">
    <property type="entry name" value="Epimerase_deHydtase"/>
</dbReference>
<evidence type="ECO:0000256" key="1">
    <source>
        <dbReference type="ARBA" id="ARBA00007637"/>
    </source>
</evidence>
<comment type="caution">
    <text evidence="3">The sequence shown here is derived from an EMBL/GenBank/DDBJ whole genome shotgun (WGS) entry which is preliminary data.</text>
</comment>
<proteinExistence type="inferred from homology"/>
<dbReference type="AlphaFoldDB" id="A0A2N3YEJ6"/>
<dbReference type="PANTHER" id="PTHR43000">
    <property type="entry name" value="DTDP-D-GLUCOSE 4,6-DEHYDRATASE-RELATED"/>
    <property type="match status" value="1"/>
</dbReference>
<dbReference type="Pfam" id="PF01370">
    <property type="entry name" value="Epimerase"/>
    <property type="match status" value="1"/>
</dbReference>
<evidence type="ECO:0000259" key="2">
    <source>
        <dbReference type="Pfam" id="PF01370"/>
    </source>
</evidence>
<comment type="similarity">
    <text evidence="1">Belongs to the NAD(P)-dependent epimerase/dehydratase family.</text>
</comment>
<dbReference type="Proteomes" id="UP000233781">
    <property type="component" value="Unassembled WGS sequence"/>
</dbReference>
<dbReference type="SUPFAM" id="SSF51735">
    <property type="entry name" value="NAD(P)-binding Rossmann-fold domains"/>
    <property type="match status" value="1"/>
</dbReference>
<reference evidence="3 4" key="1">
    <citation type="submission" date="2017-12" db="EMBL/GenBank/DDBJ databases">
        <title>Sequencing the genomes of 1000 Actinobacteria strains.</title>
        <authorList>
            <person name="Klenk H.-P."/>
        </authorList>
    </citation>
    <scope>NUCLEOTIDE SEQUENCE [LARGE SCALE GENOMIC DNA]</scope>
    <source>
        <strain evidence="3 4">DSM 12806</strain>
    </source>
</reference>
<dbReference type="Gene3D" id="3.40.50.720">
    <property type="entry name" value="NAD(P)-binding Rossmann-like Domain"/>
    <property type="match status" value="1"/>
</dbReference>
<accession>A0A2N3YEJ6</accession>